<keyword evidence="2" id="KW-1185">Reference proteome</keyword>
<dbReference type="PANTHER" id="PTHR38471:SF2">
    <property type="entry name" value="FOUR HELIX BUNDLE PROTEIN"/>
    <property type="match status" value="1"/>
</dbReference>
<evidence type="ECO:0000313" key="2">
    <source>
        <dbReference type="Proteomes" id="UP000719267"/>
    </source>
</evidence>
<protein>
    <submittedName>
        <fullName evidence="1">Four helix bundle protein</fullName>
    </submittedName>
</protein>
<dbReference type="InterPro" id="IPR012657">
    <property type="entry name" value="23S_rRNA-intervening_sequence"/>
</dbReference>
<organism evidence="1 2">
    <name type="scientific">Mesonia aestuariivivens</name>
    <dbReference type="NCBI Taxonomy" id="2796128"/>
    <lineage>
        <taxon>Bacteria</taxon>
        <taxon>Pseudomonadati</taxon>
        <taxon>Bacteroidota</taxon>
        <taxon>Flavobacteriia</taxon>
        <taxon>Flavobacteriales</taxon>
        <taxon>Flavobacteriaceae</taxon>
        <taxon>Mesonia</taxon>
    </lineage>
</organism>
<comment type="caution">
    <text evidence="1">The sequence shown here is derived from an EMBL/GenBank/DDBJ whole genome shotgun (WGS) entry which is preliminary data.</text>
</comment>
<dbReference type="EMBL" id="JAHWDF010000009">
    <property type="protein sequence ID" value="MBW2962086.1"/>
    <property type="molecule type" value="Genomic_DNA"/>
</dbReference>
<proteinExistence type="predicted"/>
<name>A0ABS6W2K2_9FLAO</name>
<dbReference type="Proteomes" id="UP000719267">
    <property type="component" value="Unassembled WGS sequence"/>
</dbReference>
<sequence>MKKNIVKDKSFEFAVRIVKLYQYLCEQKKEFVLSKQLLRSGTSVGAMLREAEHAETKKDFIHKMAIAQKEINETIYWLELLKATNYLTSEEFMSLNNKAVEIIKLITTIIKTTKTNINN</sequence>
<reference evidence="1 2" key="1">
    <citation type="submission" date="2021-07" db="EMBL/GenBank/DDBJ databases">
        <title>Mesonia aestuariivivens sp. nov., isolated from a tidal flat.</title>
        <authorList>
            <person name="Kim Y.-O."/>
            <person name="Yoon J.-H."/>
        </authorList>
    </citation>
    <scope>NUCLEOTIDE SEQUENCE [LARGE SCALE GENOMIC DNA]</scope>
    <source>
        <strain evidence="1 2">JHPTF-M18</strain>
    </source>
</reference>
<dbReference type="NCBIfam" id="TIGR02436">
    <property type="entry name" value="four helix bundle protein"/>
    <property type="match status" value="1"/>
</dbReference>
<dbReference type="PIRSF" id="PIRSF035652">
    <property type="entry name" value="CHP02436"/>
    <property type="match status" value="1"/>
</dbReference>
<gene>
    <name evidence="1" type="ORF">KW502_09765</name>
</gene>
<dbReference type="PANTHER" id="PTHR38471">
    <property type="entry name" value="FOUR HELIX BUNDLE PROTEIN"/>
    <property type="match status" value="1"/>
</dbReference>
<dbReference type="Pfam" id="PF05635">
    <property type="entry name" value="23S_rRNA_IVP"/>
    <property type="match status" value="1"/>
</dbReference>
<accession>A0ABS6W2K2</accession>
<dbReference type="RefSeq" id="WP_219040373.1">
    <property type="nucleotide sequence ID" value="NZ_JAHWDF010000009.1"/>
</dbReference>
<evidence type="ECO:0000313" key="1">
    <source>
        <dbReference type="EMBL" id="MBW2962086.1"/>
    </source>
</evidence>